<evidence type="ECO:0000313" key="8">
    <source>
        <dbReference type="EMBL" id="KZZ88118.1"/>
    </source>
</evidence>
<evidence type="ECO:0000313" key="9">
    <source>
        <dbReference type="Proteomes" id="UP000242877"/>
    </source>
</evidence>
<gene>
    <name evidence="8" type="ORF">AAP_05178</name>
</gene>
<name>A0A167VWY1_9EURO</name>
<sequence length="674" mass="76309">MAGIKRRGDASSEKHQGKRTKVKDDKKIKSKKPVQVEEEEDELDDVEMAESEEEEEKETKQQVTKKSDGPSKSRESHEKQKALAQSRKASKPNSDMIARSKKLWERLRRKSHVPLEERKKLVAELFEIIGGRVKDFVFKHDSVRVIQTALKYANQSQRKDIAVELKGEYRALAESRYAKFLIGKMLVHGDKEIRDMIVPEFYGHVRRLMRHPEASWIVDDIYRTVASKKQRATLLREWYGPEFVLFEKTSKDGESDTADLSEILAAHPEKRSPIMQYLHESINHLVQKKATGFTLLHDAMLQYFLNTKPGSSEATEFIELLKGDEEGDLLKNLAFTTSGARLVCLAFAYANAKDRKLLLRVYKDIIKMLAGDVNGHLVLLSAFETIDDTKLTGKSIFAPLLNQNEPEETRNEELLYQVNDLLARVPILYLFAEDHPKWLLPETDHPIIDEIRSIRSETSKKDPEIRRKELVKAALPTLLQFITAEAEKLITTTMGSRFVTEVMLTSVDGKEEEGLREKALEAIAAVTTTTAVTTDAKEGEDVVPVPVMQTPFAGRMLKALVQGGKFDPQTKAVVKVQPPLKFADMLYNVIKDDIMRWATEINPFVIVALVEAGEAEFKSWKELMKTLKKKENVKTFKALVAESESSKETKKGKKAPKRGPASSAAKILMGHIDA</sequence>
<dbReference type="GO" id="GO:0005730">
    <property type="term" value="C:nucleolus"/>
    <property type="evidence" value="ECO:0007669"/>
    <property type="project" value="TreeGrafter"/>
</dbReference>
<dbReference type="GO" id="GO:0006364">
    <property type="term" value="P:rRNA processing"/>
    <property type="evidence" value="ECO:0007669"/>
    <property type="project" value="UniProtKB-KW"/>
</dbReference>
<evidence type="ECO:0000256" key="6">
    <source>
        <dbReference type="SAM" id="MobiDB-lite"/>
    </source>
</evidence>
<dbReference type="SMART" id="SM00025">
    <property type="entry name" value="Pumilio"/>
    <property type="match status" value="4"/>
</dbReference>
<dbReference type="OrthoDB" id="497380at2759"/>
<proteinExistence type="predicted"/>
<keyword evidence="1" id="KW-0690">Ribosome biogenesis</keyword>
<feature type="compositionally biased region" description="Basic and acidic residues" evidence="6">
    <location>
        <begin position="1"/>
        <end position="15"/>
    </location>
</feature>
<evidence type="ECO:0000256" key="1">
    <source>
        <dbReference type="ARBA" id="ARBA00022517"/>
    </source>
</evidence>
<feature type="region of interest" description="Disordered" evidence="6">
    <location>
        <begin position="642"/>
        <end position="674"/>
    </location>
</feature>
<evidence type="ECO:0000256" key="2">
    <source>
        <dbReference type="ARBA" id="ARBA00022552"/>
    </source>
</evidence>
<dbReference type="SUPFAM" id="SSF48371">
    <property type="entry name" value="ARM repeat"/>
    <property type="match status" value="1"/>
</dbReference>
<evidence type="ECO:0000256" key="4">
    <source>
        <dbReference type="ARBA" id="ARBA00022884"/>
    </source>
</evidence>
<feature type="compositionally biased region" description="Basic and acidic residues" evidence="6">
    <location>
        <begin position="57"/>
        <end position="81"/>
    </location>
</feature>
<dbReference type="GO" id="GO:0006417">
    <property type="term" value="P:regulation of translation"/>
    <property type="evidence" value="ECO:0007669"/>
    <property type="project" value="TreeGrafter"/>
</dbReference>
<dbReference type="VEuPathDB" id="FungiDB:AAP_05178"/>
<dbReference type="InterPro" id="IPR001313">
    <property type="entry name" value="Pumilio_RNA-bd_rpt"/>
</dbReference>
<keyword evidence="3" id="KW-0677">Repeat</keyword>
<dbReference type="PANTHER" id="PTHR13389">
    <property type="entry name" value="PUMILIO HOMOLOG 3"/>
    <property type="match status" value="1"/>
</dbReference>
<organism evidence="8 9">
    <name type="scientific">Ascosphaera apis ARSEF 7405</name>
    <dbReference type="NCBI Taxonomy" id="392613"/>
    <lineage>
        <taxon>Eukaryota</taxon>
        <taxon>Fungi</taxon>
        <taxon>Dikarya</taxon>
        <taxon>Ascomycota</taxon>
        <taxon>Pezizomycotina</taxon>
        <taxon>Eurotiomycetes</taxon>
        <taxon>Eurotiomycetidae</taxon>
        <taxon>Onygenales</taxon>
        <taxon>Ascosphaeraceae</taxon>
        <taxon>Ascosphaera</taxon>
    </lineage>
</organism>
<evidence type="ECO:0000259" key="7">
    <source>
        <dbReference type="PROSITE" id="PS50303"/>
    </source>
</evidence>
<dbReference type="InterPro" id="IPR012959">
    <property type="entry name" value="CPL_dom"/>
</dbReference>
<dbReference type="Proteomes" id="UP000242877">
    <property type="component" value="Unassembled WGS sequence"/>
</dbReference>
<dbReference type="EMBL" id="AZGZ01000028">
    <property type="protein sequence ID" value="KZZ88118.1"/>
    <property type="molecule type" value="Genomic_DNA"/>
</dbReference>
<comment type="function">
    <text evidence="5">RNA-binding nucleolar protein required for pre-rRNA processing. Involved in production of 18S rRNA and assembly of small ribosomal subunit.</text>
</comment>
<dbReference type="PROSITE" id="PS50303">
    <property type="entry name" value="PUM_HD"/>
    <property type="match status" value="1"/>
</dbReference>
<dbReference type="AlphaFoldDB" id="A0A167VWY1"/>
<dbReference type="PANTHER" id="PTHR13389:SF0">
    <property type="entry name" value="PUMILIO HOMOLOG 3"/>
    <property type="match status" value="1"/>
</dbReference>
<feature type="domain" description="PUM-HD" evidence="7">
    <location>
        <begin position="99"/>
        <end position="506"/>
    </location>
</feature>
<protein>
    <submittedName>
        <fullName evidence="8">Pumilio domain-containing protein</fullName>
    </submittedName>
</protein>
<dbReference type="InterPro" id="IPR011989">
    <property type="entry name" value="ARM-like"/>
</dbReference>
<feature type="compositionally biased region" description="Acidic residues" evidence="6">
    <location>
        <begin position="36"/>
        <end position="56"/>
    </location>
</feature>
<feature type="region of interest" description="Disordered" evidence="6">
    <location>
        <begin position="1"/>
        <end position="96"/>
    </location>
</feature>
<keyword evidence="9" id="KW-1185">Reference proteome</keyword>
<keyword evidence="2" id="KW-0698">rRNA processing</keyword>
<dbReference type="InterPro" id="IPR016024">
    <property type="entry name" value="ARM-type_fold"/>
</dbReference>
<reference evidence="8 9" key="1">
    <citation type="journal article" date="2016" name="Genome Biol. Evol.">
        <title>Divergent and convergent evolution of fungal pathogenicity.</title>
        <authorList>
            <person name="Shang Y."/>
            <person name="Xiao G."/>
            <person name="Zheng P."/>
            <person name="Cen K."/>
            <person name="Zhan S."/>
            <person name="Wang C."/>
        </authorList>
    </citation>
    <scope>NUCLEOTIDE SEQUENCE [LARGE SCALE GENOMIC DNA]</scope>
    <source>
        <strain evidence="8 9">ARSEF 7405</strain>
    </source>
</reference>
<dbReference type="Gene3D" id="1.25.10.10">
    <property type="entry name" value="Leucine-rich Repeat Variant"/>
    <property type="match status" value="1"/>
</dbReference>
<accession>A0A167VWY1</accession>
<dbReference type="Pfam" id="PF08144">
    <property type="entry name" value="CPL"/>
    <property type="match status" value="1"/>
</dbReference>
<dbReference type="InterPro" id="IPR033133">
    <property type="entry name" value="PUM-HD"/>
</dbReference>
<evidence type="ECO:0000256" key="5">
    <source>
        <dbReference type="ARBA" id="ARBA00024893"/>
    </source>
</evidence>
<keyword evidence="4" id="KW-0694">RNA-binding</keyword>
<dbReference type="InterPro" id="IPR040059">
    <property type="entry name" value="PUM3"/>
</dbReference>
<comment type="caution">
    <text evidence="8">The sequence shown here is derived from an EMBL/GenBank/DDBJ whole genome shotgun (WGS) entry which is preliminary data.</text>
</comment>
<evidence type="ECO:0000256" key="3">
    <source>
        <dbReference type="ARBA" id="ARBA00022737"/>
    </source>
</evidence>
<dbReference type="GO" id="GO:0003729">
    <property type="term" value="F:mRNA binding"/>
    <property type="evidence" value="ECO:0007669"/>
    <property type="project" value="TreeGrafter"/>
</dbReference>